<accession>A0A9X1ME33</accession>
<comment type="caution">
    <text evidence="3">The sequence shown here is derived from an EMBL/GenBank/DDBJ whole genome shotgun (WGS) entry which is preliminary data.</text>
</comment>
<evidence type="ECO:0008006" key="5">
    <source>
        <dbReference type="Google" id="ProtNLM"/>
    </source>
</evidence>
<feature type="compositionally biased region" description="Polar residues" evidence="1">
    <location>
        <begin position="40"/>
        <end position="57"/>
    </location>
</feature>
<keyword evidence="4" id="KW-1185">Reference proteome</keyword>
<proteinExistence type="predicted"/>
<evidence type="ECO:0000313" key="4">
    <source>
        <dbReference type="Proteomes" id="UP001139158"/>
    </source>
</evidence>
<organism evidence="3 4">
    <name type="scientific">Arthrobacter caoxuetaonis</name>
    <dbReference type="NCBI Taxonomy" id="2886935"/>
    <lineage>
        <taxon>Bacteria</taxon>
        <taxon>Bacillati</taxon>
        <taxon>Actinomycetota</taxon>
        <taxon>Actinomycetes</taxon>
        <taxon>Micrococcales</taxon>
        <taxon>Micrococcaceae</taxon>
        <taxon>Arthrobacter</taxon>
    </lineage>
</organism>
<dbReference type="PROSITE" id="PS51257">
    <property type="entry name" value="PROKAR_LIPOPROTEIN"/>
    <property type="match status" value="1"/>
</dbReference>
<feature type="region of interest" description="Disordered" evidence="1">
    <location>
        <begin position="26"/>
        <end position="82"/>
    </location>
</feature>
<reference evidence="3" key="1">
    <citation type="submission" date="2021-10" db="EMBL/GenBank/DDBJ databases">
        <title>Novel species in genus Arthrobacter.</title>
        <authorList>
            <person name="Liu Y."/>
        </authorList>
    </citation>
    <scope>NUCLEOTIDE SEQUENCE</scope>
    <source>
        <strain evidence="3">Zg-Y453</strain>
    </source>
</reference>
<sequence>MTPLRAAACLLAGSLLAGSQLLTGCTGTSGPGEQDPSPAGTASSGSQRGTFPASTDAGTPRSSTGTRTGPAAGTASREPDFSPNRLEAAVASVNANLGLGGEILTGESLRAAFPAGSQAAEGVTFDPAACAGIAGTDSVAAVQDASLAGLAYGTAGEAPTVLNVAAYADDSLLDRLEYIDEAVLTGCAEVKMSKDGQQVTITNTQLDASTAAEQTLALNTTVSGAGSQTQLVVVSARTGSVRIVVSMPAPADPRAAVQEAAAVIDAVLENLGLILR</sequence>
<feature type="signal peptide" evidence="2">
    <location>
        <begin position="1"/>
        <end position="17"/>
    </location>
</feature>
<feature type="chain" id="PRO_5040718970" description="PknH-like extracellular domain-containing protein" evidence="2">
    <location>
        <begin position="18"/>
        <end position="276"/>
    </location>
</feature>
<dbReference type="AlphaFoldDB" id="A0A9X1ME33"/>
<dbReference type="EMBL" id="JAJFZV010000004">
    <property type="protein sequence ID" value="MCC3297079.1"/>
    <property type="molecule type" value="Genomic_DNA"/>
</dbReference>
<evidence type="ECO:0000256" key="2">
    <source>
        <dbReference type="SAM" id="SignalP"/>
    </source>
</evidence>
<evidence type="ECO:0000313" key="3">
    <source>
        <dbReference type="EMBL" id="MCC3297079.1"/>
    </source>
</evidence>
<dbReference type="Proteomes" id="UP001139158">
    <property type="component" value="Unassembled WGS sequence"/>
</dbReference>
<evidence type="ECO:0000256" key="1">
    <source>
        <dbReference type="SAM" id="MobiDB-lite"/>
    </source>
</evidence>
<feature type="compositionally biased region" description="Low complexity" evidence="1">
    <location>
        <begin position="58"/>
        <end position="76"/>
    </location>
</feature>
<name>A0A9X1ME33_9MICC</name>
<gene>
    <name evidence="3" type="ORF">LJ757_04565</name>
</gene>
<protein>
    <recommendedName>
        <fullName evidence="5">PknH-like extracellular domain-containing protein</fullName>
    </recommendedName>
</protein>
<dbReference type="RefSeq" id="WP_227894829.1">
    <property type="nucleotide sequence ID" value="NZ_CP099466.1"/>
</dbReference>
<keyword evidence="2" id="KW-0732">Signal</keyword>